<name>A0A7J5U156_9BACT</name>
<dbReference type="GO" id="GO:0005524">
    <property type="term" value="F:ATP binding"/>
    <property type="evidence" value="ECO:0007669"/>
    <property type="project" value="UniProtKB-KW"/>
</dbReference>
<dbReference type="PANTHER" id="PTHR42939:SF1">
    <property type="entry name" value="ABC TRANSPORTER ATP-BINDING PROTEIN ALBC-RELATED"/>
    <property type="match status" value="1"/>
</dbReference>
<reference evidence="5 6" key="1">
    <citation type="submission" date="2019-10" db="EMBL/GenBank/DDBJ databases">
        <title>Rudanella paleaurantiibacter sp. nov., isolated from sludge.</title>
        <authorList>
            <person name="Xu S.Q."/>
        </authorList>
    </citation>
    <scope>NUCLEOTIDE SEQUENCE [LARGE SCALE GENOMIC DNA]</scope>
    <source>
        <strain evidence="5 6">HX-22-17</strain>
    </source>
</reference>
<evidence type="ECO:0000259" key="4">
    <source>
        <dbReference type="PROSITE" id="PS50893"/>
    </source>
</evidence>
<evidence type="ECO:0000256" key="3">
    <source>
        <dbReference type="ARBA" id="ARBA00022840"/>
    </source>
</evidence>
<dbReference type="InterPro" id="IPR017871">
    <property type="entry name" value="ABC_transporter-like_CS"/>
</dbReference>
<dbReference type="PANTHER" id="PTHR42939">
    <property type="entry name" value="ABC TRANSPORTER ATP-BINDING PROTEIN ALBC-RELATED"/>
    <property type="match status" value="1"/>
</dbReference>
<dbReference type="Pfam" id="PF00005">
    <property type="entry name" value="ABC_tran"/>
    <property type="match status" value="1"/>
</dbReference>
<accession>A0A7J5U156</accession>
<dbReference type="RefSeq" id="WP_152124356.1">
    <property type="nucleotide sequence ID" value="NZ_WELI01000003.1"/>
</dbReference>
<evidence type="ECO:0000256" key="2">
    <source>
        <dbReference type="ARBA" id="ARBA00022741"/>
    </source>
</evidence>
<comment type="caution">
    <text evidence="5">The sequence shown here is derived from an EMBL/GenBank/DDBJ whole genome shotgun (WGS) entry which is preliminary data.</text>
</comment>
<dbReference type="AlphaFoldDB" id="A0A7J5U156"/>
<proteinExistence type="predicted"/>
<gene>
    <name evidence="5" type="ORF">F5984_11370</name>
</gene>
<evidence type="ECO:0000256" key="1">
    <source>
        <dbReference type="ARBA" id="ARBA00022448"/>
    </source>
</evidence>
<dbReference type="SUPFAM" id="SSF52540">
    <property type="entry name" value="P-loop containing nucleoside triphosphate hydrolases"/>
    <property type="match status" value="1"/>
</dbReference>
<dbReference type="InterPro" id="IPR051782">
    <property type="entry name" value="ABC_Transporter_VariousFunc"/>
</dbReference>
<evidence type="ECO:0000313" key="6">
    <source>
        <dbReference type="Proteomes" id="UP000488299"/>
    </source>
</evidence>
<feature type="domain" description="ABC transporter" evidence="4">
    <location>
        <begin position="3"/>
        <end position="210"/>
    </location>
</feature>
<protein>
    <submittedName>
        <fullName evidence="5">ATP-binding cassette domain-containing protein</fullName>
    </submittedName>
</protein>
<dbReference type="PROSITE" id="PS00211">
    <property type="entry name" value="ABC_TRANSPORTER_1"/>
    <property type="match status" value="1"/>
</dbReference>
<dbReference type="Gene3D" id="3.40.50.300">
    <property type="entry name" value="P-loop containing nucleotide triphosphate hydrolases"/>
    <property type="match status" value="1"/>
</dbReference>
<organism evidence="5 6">
    <name type="scientific">Rudanella paleaurantiibacter</name>
    <dbReference type="NCBI Taxonomy" id="2614655"/>
    <lineage>
        <taxon>Bacteria</taxon>
        <taxon>Pseudomonadati</taxon>
        <taxon>Bacteroidota</taxon>
        <taxon>Cytophagia</taxon>
        <taxon>Cytophagales</taxon>
        <taxon>Cytophagaceae</taxon>
        <taxon>Rudanella</taxon>
    </lineage>
</organism>
<dbReference type="PROSITE" id="PS50893">
    <property type="entry name" value="ABC_TRANSPORTER_2"/>
    <property type="match status" value="1"/>
</dbReference>
<dbReference type="EMBL" id="WELI01000003">
    <property type="protein sequence ID" value="KAB7731385.1"/>
    <property type="molecule type" value="Genomic_DNA"/>
</dbReference>
<keyword evidence="6" id="KW-1185">Reference proteome</keyword>
<dbReference type="GO" id="GO:0016887">
    <property type="term" value="F:ATP hydrolysis activity"/>
    <property type="evidence" value="ECO:0007669"/>
    <property type="project" value="InterPro"/>
</dbReference>
<evidence type="ECO:0000313" key="5">
    <source>
        <dbReference type="EMBL" id="KAB7731385.1"/>
    </source>
</evidence>
<sequence>MLLTIKNFRKAYHETPILTVPSLQLPAGTYWFRGINGSGKSTFLRTIAGMLPFAGEIWLNEQYEINRHPVPYRLRVNYAEAEPLFPDFLSAYDIIQFVAKAKQATRTQVACLAEQLGVDAYWKTPTGTYSSGMQKKVALLMAFLGQPALILLDEPLTTIDDRAAQILYDLIHERQAAGVSFGLASHQDVGQSTLPIDRVFLVENGLLQSV</sequence>
<keyword evidence="1" id="KW-0813">Transport</keyword>
<dbReference type="Proteomes" id="UP000488299">
    <property type="component" value="Unassembled WGS sequence"/>
</dbReference>
<dbReference type="InterPro" id="IPR027417">
    <property type="entry name" value="P-loop_NTPase"/>
</dbReference>
<keyword evidence="3 5" id="KW-0067">ATP-binding</keyword>
<dbReference type="InterPro" id="IPR003439">
    <property type="entry name" value="ABC_transporter-like_ATP-bd"/>
</dbReference>
<keyword evidence="2" id="KW-0547">Nucleotide-binding</keyword>